<evidence type="ECO:0000313" key="2">
    <source>
        <dbReference type="EMBL" id="UFZ04916.1"/>
    </source>
</evidence>
<proteinExistence type="predicted"/>
<feature type="domain" description="Conserved hypothetical protein CHP02391" evidence="1">
    <location>
        <begin position="138"/>
        <end position="258"/>
    </location>
</feature>
<name>A0ABY3RDK3_9BRAD</name>
<sequence length="271" mass="30361">MAKMFTQMQLQAIADALGDTDEGLTGSEIGYLLRTARMDDPDAGLAKRHRLYNAFALAQNTKQDRRLILAFIRFAMKPEQYARDARRFEPMRTNLNRALAFVGLAVEPSGKLVSMEAVETLGQAQRRASALRADLEVRRVHHDVLRFCREELLQENYFHAVLEATKSVADKLRSRTGLTDDGGVLVDRVFGGEHPLLAINDLKSESEKSEQKGFANLVKGMFGMFRNPVAHAPKISWAVNKDDAEEVFTLLSLVHRRVDAAKMPPRPGAEQ</sequence>
<evidence type="ECO:0000259" key="1">
    <source>
        <dbReference type="Pfam" id="PF09509"/>
    </source>
</evidence>
<dbReference type="InterPro" id="IPR012654">
    <property type="entry name" value="CHP02391"/>
</dbReference>
<organism evidence="2 3">
    <name type="scientific">Bradyrhizobium ontarionense</name>
    <dbReference type="NCBI Taxonomy" id="2898149"/>
    <lineage>
        <taxon>Bacteria</taxon>
        <taxon>Pseudomonadati</taxon>
        <taxon>Pseudomonadota</taxon>
        <taxon>Alphaproteobacteria</taxon>
        <taxon>Hyphomicrobiales</taxon>
        <taxon>Nitrobacteraceae</taxon>
        <taxon>Bradyrhizobium</taxon>
    </lineage>
</organism>
<keyword evidence="3" id="KW-1185">Reference proteome</keyword>
<gene>
    <name evidence="2" type="ORF">LQG66_00915</name>
</gene>
<dbReference type="EMBL" id="CP088156">
    <property type="protein sequence ID" value="UFZ04916.1"/>
    <property type="molecule type" value="Genomic_DNA"/>
</dbReference>
<protein>
    <submittedName>
        <fullName evidence="2">TIGR02391 family protein</fullName>
    </submittedName>
</protein>
<accession>A0ABY3RDK3</accession>
<dbReference type="NCBIfam" id="TIGR02391">
    <property type="entry name" value="hypoth_ymh"/>
    <property type="match status" value="1"/>
</dbReference>
<dbReference type="Pfam" id="PF09509">
    <property type="entry name" value="Hypoth_Ymh"/>
    <property type="match status" value="1"/>
</dbReference>
<dbReference type="RefSeq" id="WP_231322359.1">
    <property type="nucleotide sequence ID" value="NZ_CP088156.1"/>
</dbReference>
<reference evidence="2" key="1">
    <citation type="journal article" date="2024" name="Antonie Van Leeuwenhoek">
        <title>Bradyrhizobium ontarionense sp. nov., a novel bacterial symbiont isolated from Aeschynomene indica (Indian jointvetch), harbours photosynthesis, nitrogen fixation and nitrous oxide (N2O) reductase genes.</title>
        <authorList>
            <person name="Bromfield E.S.P."/>
            <person name="Cloutier S."/>
        </authorList>
    </citation>
    <scope>NUCLEOTIDE SEQUENCE</scope>
    <source>
        <strain evidence="2">A19</strain>
    </source>
</reference>
<dbReference type="Proteomes" id="UP001431010">
    <property type="component" value="Chromosome"/>
</dbReference>
<evidence type="ECO:0000313" key="3">
    <source>
        <dbReference type="Proteomes" id="UP001431010"/>
    </source>
</evidence>